<feature type="site" description="Transition state stabilizer" evidence="20">
    <location>
        <position position="92"/>
    </location>
</feature>
<dbReference type="GO" id="GO:0042744">
    <property type="term" value="P:hydrogen peroxide catabolic process"/>
    <property type="evidence" value="ECO:0007669"/>
    <property type="project" value="UniProtKB-KW"/>
</dbReference>
<dbReference type="GO" id="GO:0005576">
    <property type="term" value="C:extracellular region"/>
    <property type="evidence" value="ECO:0007669"/>
    <property type="project" value="UniProtKB-SubCell"/>
</dbReference>
<feature type="disulfide bond" evidence="21">
    <location>
        <begin position="65"/>
        <end position="146"/>
    </location>
</feature>
<keyword evidence="15" id="KW-0325">Glycoprotein</keyword>
<evidence type="ECO:0000256" key="2">
    <source>
        <dbReference type="ARBA" id="ARBA00002322"/>
    </source>
</evidence>
<evidence type="ECO:0000256" key="22">
    <source>
        <dbReference type="RuleBase" id="RU362060"/>
    </source>
</evidence>
<dbReference type="Gene3D" id="1.10.420.10">
    <property type="entry name" value="Peroxidase, domain 2"/>
    <property type="match status" value="1"/>
</dbReference>
<keyword evidence="8 22" id="KW-0349">Heme</keyword>
<keyword evidence="11 19" id="KW-0106">Calcium</keyword>
<feature type="binding site" evidence="19">
    <location>
        <position position="119"/>
    </location>
    <ligand>
        <name>Ca(2+)</name>
        <dbReference type="ChEBI" id="CHEBI:29108"/>
        <label>1</label>
    </ligand>
</feature>
<keyword evidence="23" id="KW-0812">Transmembrane</keyword>
<evidence type="ECO:0000256" key="4">
    <source>
        <dbReference type="ARBA" id="ARBA00006873"/>
    </source>
</evidence>
<feature type="binding site" evidence="19">
    <location>
        <position position="104"/>
    </location>
    <ligand>
        <name>Ca(2+)</name>
        <dbReference type="ChEBI" id="CHEBI:29108"/>
        <label>1</label>
    </ligand>
</feature>
<dbReference type="Proteomes" id="UP000030645">
    <property type="component" value="Unassembled WGS sequence"/>
</dbReference>
<dbReference type="PROSITE" id="PS00435">
    <property type="entry name" value="PEROXIDASE_1"/>
    <property type="match status" value="1"/>
</dbReference>
<comment type="cofactor">
    <cofactor evidence="19 22">
        <name>Ca(2+)</name>
        <dbReference type="ChEBI" id="CHEBI:29108"/>
    </cofactor>
    <text evidence="19 22">Binds 2 calcium ions per subunit.</text>
</comment>
<dbReference type="CDD" id="cd00693">
    <property type="entry name" value="secretory_peroxidase"/>
    <property type="match status" value="1"/>
</dbReference>
<evidence type="ECO:0000256" key="14">
    <source>
        <dbReference type="ARBA" id="ARBA00023157"/>
    </source>
</evidence>
<keyword evidence="23" id="KW-0472">Membrane</keyword>
<accession>W9RN20</accession>
<dbReference type="InterPro" id="IPR033905">
    <property type="entry name" value="Secretory_peroxidase"/>
</dbReference>
<evidence type="ECO:0000256" key="17">
    <source>
        <dbReference type="PIRSR" id="PIRSR600823-1"/>
    </source>
</evidence>
<evidence type="ECO:0000256" key="7">
    <source>
        <dbReference type="ARBA" id="ARBA00022559"/>
    </source>
</evidence>
<evidence type="ECO:0000256" key="20">
    <source>
        <dbReference type="PIRSR" id="PIRSR600823-4"/>
    </source>
</evidence>
<evidence type="ECO:0000256" key="18">
    <source>
        <dbReference type="PIRSR" id="PIRSR600823-2"/>
    </source>
</evidence>
<evidence type="ECO:0000256" key="21">
    <source>
        <dbReference type="PIRSR" id="PIRSR600823-5"/>
    </source>
</evidence>
<dbReference type="GO" id="GO:0140825">
    <property type="term" value="F:lactoperoxidase activity"/>
    <property type="evidence" value="ECO:0007669"/>
    <property type="project" value="UniProtKB-EC"/>
</dbReference>
<dbReference type="InterPro" id="IPR019794">
    <property type="entry name" value="Peroxidases_AS"/>
</dbReference>
<dbReference type="PRINTS" id="PR00461">
    <property type="entry name" value="PLPEROXIDASE"/>
</dbReference>
<keyword evidence="9 19" id="KW-0479">Metal-binding</keyword>
<evidence type="ECO:0000256" key="9">
    <source>
        <dbReference type="ARBA" id="ARBA00022723"/>
    </source>
</evidence>
<comment type="cofactor">
    <cofactor evidence="19 22">
        <name>heme b</name>
        <dbReference type="ChEBI" id="CHEBI:60344"/>
    </cofactor>
    <text evidence="19 22">Binds 1 heme b (iron(II)-protoporphyrin IX) group per subunit.</text>
</comment>
<keyword evidence="23" id="KW-1133">Transmembrane helix</keyword>
<dbReference type="AlphaFoldDB" id="W9RN20"/>
<feature type="disulfide bond" evidence="21">
    <location>
        <begin position="152"/>
        <end position="357"/>
    </location>
</feature>
<dbReference type="Gene3D" id="1.10.520.10">
    <property type="match status" value="1"/>
</dbReference>
<name>W9RN20_9ROSA</name>
<reference evidence="26" key="1">
    <citation type="submission" date="2013-01" db="EMBL/GenBank/DDBJ databases">
        <title>Draft Genome Sequence of a Mulberry Tree, Morus notabilis C.K. Schneid.</title>
        <authorList>
            <person name="He N."/>
            <person name="Zhao S."/>
        </authorList>
    </citation>
    <scope>NUCLEOTIDE SEQUENCE</scope>
</reference>
<feature type="binding site" evidence="19">
    <location>
        <position position="289"/>
    </location>
    <ligand>
        <name>Ca(2+)</name>
        <dbReference type="ChEBI" id="CHEBI:29108"/>
        <label>2</label>
    </ligand>
</feature>
<feature type="binding site" evidence="19">
    <location>
        <position position="281"/>
    </location>
    <ligand>
        <name>Ca(2+)</name>
        <dbReference type="ChEBI" id="CHEBI:29108"/>
        <label>2</label>
    </ligand>
</feature>
<dbReference type="Pfam" id="PF00141">
    <property type="entry name" value="peroxidase"/>
    <property type="match status" value="1"/>
</dbReference>
<evidence type="ECO:0000256" key="12">
    <source>
        <dbReference type="ARBA" id="ARBA00023002"/>
    </source>
</evidence>
<proteinExistence type="inferred from homology"/>
<comment type="function">
    <text evidence="2">Removal of H(2)O(2), oxidation of toxic reductants, biosynthesis and degradation of lignin, suberization, auxin catabolism, response to environmental stresses such as wounding, pathogen attack and oxidative stress. These functions might be dependent on each isozyme/isoform in each plant tissue.</text>
</comment>
<dbReference type="PROSITE" id="PS50873">
    <property type="entry name" value="PEROXIDASE_4"/>
    <property type="match status" value="1"/>
</dbReference>
<evidence type="ECO:0000256" key="10">
    <source>
        <dbReference type="ARBA" id="ARBA00022729"/>
    </source>
</evidence>
<dbReference type="FunFam" id="1.10.520.10:FF:000006">
    <property type="entry name" value="Peroxidase"/>
    <property type="match status" value="1"/>
</dbReference>
<evidence type="ECO:0000256" key="11">
    <source>
        <dbReference type="ARBA" id="ARBA00022837"/>
    </source>
</evidence>
<keyword evidence="14 21" id="KW-1015">Disulfide bond</keyword>
<dbReference type="PROSITE" id="PS00436">
    <property type="entry name" value="PEROXIDASE_2"/>
    <property type="match status" value="1"/>
</dbReference>
<comment type="similarity">
    <text evidence="4">Belongs to the peroxidase family. Ascorbate peroxidase subfamily.</text>
</comment>
<protein>
    <recommendedName>
        <fullName evidence="5 22">Peroxidase</fullName>
        <ecNumber evidence="5 22">1.11.1.7</ecNumber>
    </recommendedName>
</protein>
<dbReference type="GO" id="GO:0020037">
    <property type="term" value="F:heme binding"/>
    <property type="evidence" value="ECO:0007669"/>
    <property type="project" value="UniProtKB-UniRule"/>
</dbReference>
<dbReference type="PANTHER" id="PTHR31517">
    <property type="match status" value="1"/>
</dbReference>
<gene>
    <name evidence="25" type="ORF">L484_027692</name>
</gene>
<dbReference type="FunFam" id="1.10.420.10:FF:000001">
    <property type="entry name" value="Peroxidase"/>
    <property type="match status" value="1"/>
</dbReference>
<feature type="disulfide bond" evidence="21">
    <location>
        <begin position="231"/>
        <end position="262"/>
    </location>
</feature>
<evidence type="ECO:0000256" key="16">
    <source>
        <dbReference type="ARBA" id="ARBA00023324"/>
    </source>
</evidence>
<comment type="catalytic activity">
    <reaction evidence="1 22">
        <text>2 a phenolic donor + H2O2 = 2 a phenolic radical donor + 2 H2O</text>
        <dbReference type="Rhea" id="RHEA:56136"/>
        <dbReference type="ChEBI" id="CHEBI:15377"/>
        <dbReference type="ChEBI" id="CHEBI:16240"/>
        <dbReference type="ChEBI" id="CHEBI:139520"/>
        <dbReference type="ChEBI" id="CHEBI:139521"/>
        <dbReference type="EC" id="1.11.1.7"/>
    </reaction>
</comment>
<feature type="binding site" evidence="19">
    <location>
        <position position="97"/>
    </location>
    <ligand>
        <name>Ca(2+)</name>
        <dbReference type="ChEBI" id="CHEBI:29108"/>
        <label>1</label>
    </ligand>
</feature>
<feature type="domain" description="Plant heme peroxidase family profile" evidence="24">
    <location>
        <begin position="55"/>
        <end position="361"/>
    </location>
</feature>
<evidence type="ECO:0000313" key="25">
    <source>
        <dbReference type="EMBL" id="EXB82516.1"/>
    </source>
</evidence>
<sequence length="361" mass="40441">MSSLVFAIAIHFDKSLNVKMRKCHVVLTTIFAFSMIVLPLGAFAGGGHHTNGSHHLHVKYYRDKCPQIEFVVAKAVARAFASDPNVAAGLIRLFFHDCFITGCDASILLDSTPTGEPVEKISPANGKNVKAYYVIDEIKAQIERECPQTVSCADILAYASRESVFLSGLPYYPVQAGRRDGFTSRASNIIGNIPFPTMSVDAMIEVYARKGLTLKDLVVLAGAHSIGNIHCKMFDYRIYLNLTDTKVPPMVTSFAAYLKTKCPSPNLGTWEERDKVIVQFDPFSPFRLDNTFYKNLLRGRGLLQSDQVLVSDRRTRRIVRDMAFNPEVWSRKFVRAMIKMGNVDVLTGNEGEIRRNCRIFN</sequence>
<feature type="active site" description="Proton acceptor" evidence="17">
    <location>
        <position position="96"/>
    </location>
</feature>
<dbReference type="GO" id="GO:0046872">
    <property type="term" value="F:metal ion binding"/>
    <property type="evidence" value="ECO:0007669"/>
    <property type="project" value="UniProtKB-UniRule"/>
</dbReference>
<feature type="binding site" evidence="18">
    <location>
        <position position="194"/>
    </location>
    <ligand>
        <name>substrate</name>
    </ligand>
</feature>
<feature type="binding site" evidence="19">
    <location>
        <position position="102"/>
    </location>
    <ligand>
        <name>Ca(2+)</name>
        <dbReference type="ChEBI" id="CHEBI:29108"/>
        <label>1</label>
    </ligand>
</feature>
<evidence type="ECO:0000256" key="8">
    <source>
        <dbReference type="ARBA" id="ARBA00022617"/>
    </source>
</evidence>
<dbReference type="EC" id="1.11.1.7" evidence="5 22"/>
<keyword evidence="12 22" id="KW-0560">Oxidoreductase</keyword>
<evidence type="ECO:0000256" key="1">
    <source>
        <dbReference type="ARBA" id="ARBA00000189"/>
    </source>
</evidence>
<keyword evidence="10" id="KW-0732">Signal</keyword>
<evidence type="ECO:0000256" key="13">
    <source>
        <dbReference type="ARBA" id="ARBA00023004"/>
    </source>
</evidence>
<comment type="subcellular location">
    <subcellularLocation>
        <location evidence="3 22">Secreted</location>
    </subcellularLocation>
</comment>
<keyword evidence="26" id="KW-1185">Reference proteome</keyword>
<evidence type="ECO:0000259" key="24">
    <source>
        <dbReference type="PROSITE" id="PS50873"/>
    </source>
</evidence>
<dbReference type="STRING" id="981085.W9RN20"/>
<dbReference type="InterPro" id="IPR019793">
    <property type="entry name" value="Peroxidases_heam-ligand_BS"/>
</dbReference>
<dbReference type="PRINTS" id="PR00458">
    <property type="entry name" value="PEROXIDASE"/>
</dbReference>
<organism evidence="25 26">
    <name type="scientific">Morus notabilis</name>
    <dbReference type="NCBI Taxonomy" id="981085"/>
    <lineage>
        <taxon>Eukaryota</taxon>
        <taxon>Viridiplantae</taxon>
        <taxon>Streptophyta</taxon>
        <taxon>Embryophyta</taxon>
        <taxon>Tracheophyta</taxon>
        <taxon>Spermatophyta</taxon>
        <taxon>Magnoliopsida</taxon>
        <taxon>eudicotyledons</taxon>
        <taxon>Gunneridae</taxon>
        <taxon>Pentapetalae</taxon>
        <taxon>rosids</taxon>
        <taxon>fabids</taxon>
        <taxon>Rosales</taxon>
        <taxon>Moraceae</taxon>
        <taxon>Moreae</taxon>
        <taxon>Morus</taxon>
    </lineage>
</organism>
<dbReference type="GO" id="GO:0006979">
    <property type="term" value="P:response to oxidative stress"/>
    <property type="evidence" value="ECO:0007669"/>
    <property type="project" value="UniProtKB-UniRule"/>
</dbReference>
<dbReference type="InterPro" id="IPR002016">
    <property type="entry name" value="Haem_peroxidase"/>
</dbReference>
<dbReference type="eggNOG" id="ENOG502QQF1">
    <property type="taxonomic scope" value="Eukaryota"/>
</dbReference>
<feature type="binding site" evidence="19">
    <location>
        <position position="106"/>
    </location>
    <ligand>
        <name>Ca(2+)</name>
        <dbReference type="ChEBI" id="CHEBI:29108"/>
        <label>1</label>
    </ligand>
</feature>
<keyword evidence="16 22" id="KW-0376">Hydrogen peroxide</keyword>
<dbReference type="EMBL" id="KE344869">
    <property type="protein sequence ID" value="EXB82516.1"/>
    <property type="molecule type" value="Genomic_DNA"/>
</dbReference>
<dbReference type="InterPro" id="IPR000823">
    <property type="entry name" value="Peroxidase_pln"/>
</dbReference>
<dbReference type="PANTHER" id="PTHR31517:SF84">
    <property type="entry name" value="PEROXIDASE"/>
    <property type="match status" value="1"/>
</dbReference>
<feature type="disulfide bond" evidence="21">
    <location>
        <begin position="98"/>
        <end position="103"/>
    </location>
</feature>
<evidence type="ECO:0000256" key="3">
    <source>
        <dbReference type="ARBA" id="ARBA00004613"/>
    </source>
</evidence>
<evidence type="ECO:0000256" key="15">
    <source>
        <dbReference type="ARBA" id="ARBA00023180"/>
    </source>
</evidence>
<evidence type="ECO:0000256" key="6">
    <source>
        <dbReference type="ARBA" id="ARBA00022525"/>
    </source>
</evidence>
<keyword evidence="13 19" id="KW-0408">Iron</keyword>
<evidence type="ECO:0000256" key="5">
    <source>
        <dbReference type="ARBA" id="ARBA00012313"/>
    </source>
</evidence>
<comment type="similarity">
    <text evidence="22">Belongs to the peroxidase family. Classical plant (class III) peroxidase subfamily.</text>
</comment>
<evidence type="ECO:0000256" key="23">
    <source>
        <dbReference type="SAM" id="Phobius"/>
    </source>
</evidence>
<feature type="transmembrane region" description="Helical" evidence="23">
    <location>
        <begin position="24"/>
        <end position="44"/>
    </location>
</feature>
<keyword evidence="7 22" id="KW-0575">Peroxidase</keyword>
<dbReference type="InterPro" id="IPR010255">
    <property type="entry name" value="Haem_peroxidase_sf"/>
</dbReference>
<keyword evidence="6 22" id="KW-0964">Secreted</keyword>
<dbReference type="SUPFAM" id="SSF48113">
    <property type="entry name" value="Heme-dependent peroxidases"/>
    <property type="match status" value="1"/>
</dbReference>
<evidence type="ECO:0000256" key="19">
    <source>
        <dbReference type="PIRSR" id="PIRSR600823-3"/>
    </source>
</evidence>
<feature type="binding site" description="axial binding residue" evidence="19">
    <location>
        <position position="224"/>
    </location>
    <ligand>
        <name>heme b</name>
        <dbReference type="ChEBI" id="CHEBI:60344"/>
    </ligand>
    <ligandPart>
        <name>Fe</name>
        <dbReference type="ChEBI" id="CHEBI:18248"/>
    </ligandPart>
</feature>
<evidence type="ECO:0000313" key="26">
    <source>
        <dbReference type="Proteomes" id="UP000030645"/>
    </source>
</evidence>